<dbReference type="AlphaFoldDB" id="A0A6J6INU1"/>
<accession>A0A6J6INU1</accession>
<name>A0A6J6INU1_9ZZZZ</name>
<sequence length="188" mass="19219">MPKSSPLNGRIGSRFGGRGARKQTRIFVAILTFIAVGYFGTTLAASISLGSESPLEFGQGSRAAVACDATGITTAIEEEWNNPTLYFKVNQIILSDVDNRVTDAGTGIGCQGKTIKVRLMDASGALVIGSSSSTLISFVLGSEDVSNVVGATVGDISVAGAGEAGTVTITLPATLDASTVTRVALETE</sequence>
<gene>
    <name evidence="2" type="ORF">UFOPK1951_00603</name>
</gene>
<evidence type="ECO:0000313" key="2">
    <source>
        <dbReference type="EMBL" id="CAB4626176.1"/>
    </source>
</evidence>
<keyword evidence="1" id="KW-0472">Membrane</keyword>
<keyword evidence="1" id="KW-0812">Transmembrane</keyword>
<organism evidence="2">
    <name type="scientific">freshwater metagenome</name>
    <dbReference type="NCBI Taxonomy" id="449393"/>
    <lineage>
        <taxon>unclassified sequences</taxon>
        <taxon>metagenomes</taxon>
        <taxon>ecological metagenomes</taxon>
    </lineage>
</organism>
<proteinExistence type="predicted"/>
<reference evidence="2" key="1">
    <citation type="submission" date="2020-05" db="EMBL/GenBank/DDBJ databases">
        <authorList>
            <person name="Chiriac C."/>
            <person name="Salcher M."/>
            <person name="Ghai R."/>
            <person name="Kavagutti S V."/>
        </authorList>
    </citation>
    <scope>NUCLEOTIDE SEQUENCE</scope>
</reference>
<feature type="transmembrane region" description="Helical" evidence="1">
    <location>
        <begin position="26"/>
        <end position="49"/>
    </location>
</feature>
<protein>
    <submittedName>
        <fullName evidence="2">Unannotated protein</fullName>
    </submittedName>
</protein>
<keyword evidence="1" id="KW-1133">Transmembrane helix</keyword>
<evidence type="ECO:0000256" key="1">
    <source>
        <dbReference type="SAM" id="Phobius"/>
    </source>
</evidence>
<dbReference type="EMBL" id="CAEZVH010000059">
    <property type="protein sequence ID" value="CAB4626176.1"/>
    <property type="molecule type" value="Genomic_DNA"/>
</dbReference>